<evidence type="ECO:0000313" key="2">
    <source>
        <dbReference type="Proteomes" id="UP001419084"/>
    </source>
</evidence>
<sequence length="144" mass="16655">MIFTLEKLTNSICGALKEVYPDIPTYSNPSKQGTDVPCFFVFFMPTDSENRIGRRFMRNIGIDIVYLVENSDPDIYDQMISVADRLDFILEFIPCEDGKLRTYDREWKIDEDELHYQFTVKAVVSYPDNTPPIESAESYEGGIK</sequence>
<proteinExistence type="predicted"/>
<name>A0ABQ5M574_9FIRM</name>
<keyword evidence="2" id="KW-1185">Reference proteome</keyword>
<dbReference type="RefSeq" id="WP_346065206.1">
    <property type="nucleotide sequence ID" value="NZ_BRPJ01000034.1"/>
</dbReference>
<comment type="caution">
    <text evidence="1">The sequence shown here is derived from an EMBL/GenBank/DDBJ whole genome shotgun (WGS) entry which is preliminary data.</text>
</comment>
<dbReference type="Proteomes" id="UP001419084">
    <property type="component" value="Unassembled WGS sequence"/>
</dbReference>
<dbReference type="EMBL" id="BRPJ01000034">
    <property type="protein sequence ID" value="GLB30088.1"/>
    <property type="molecule type" value="Genomic_DNA"/>
</dbReference>
<dbReference type="InterPro" id="IPR049254">
    <property type="entry name" value="Phage_tail_terminator"/>
</dbReference>
<dbReference type="Pfam" id="PF20765">
    <property type="entry name" value="Phage_tail_terminator_8"/>
    <property type="match status" value="1"/>
</dbReference>
<protein>
    <submittedName>
        <fullName evidence="1">Uncharacterized protein</fullName>
    </submittedName>
</protein>
<accession>A0ABQ5M574</accession>
<reference evidence="1 2" key="1">
    <citation type="journal article" date="2024" name="Int. J. Syst. Evol. Microbiol.">
        <title>Lacrimispora brassicae sp. nov. isolated from fermented cabbage, and proposal of Clostridium indicum Gundawar et al. 2019 and Clostridium methoxybenzovorans Mechichi et al. 1999 as heterotypic synonyms of Lacrimispora amygdalina (Parshina et al. 2003) Haas and Blanchard 2020 and Lacrimispora indolis (McClung and McCoy 1957) Haas and Blanchard 2020, respectively.</title>
        <authorList>
            <person name="Kobayashi H."/>
            <person name="Tanizawa Y."/>
            <person name="Sakamoto M."/>
            <person name="Ohkuma M."/>
            <person name="Tohno M."/>
        </authorList>
    </citation>
    <scope>NUCLEOTIDE SEQUENCE [LARGE SCALE GENOMIC DNA]</scope>
    <source>
        <strain evidence="1 2">DSM 12857</strain>
    </source>
</reference>
<evidence type="ECO:0000313" key="1">
    <source>
        <dbReference type="EMBL" id="GLB30088.1"/>
    </source>
</evidence>
<gene>
    <name evidence="1" type="ORF">LAD12857_20110</name>
</gene>
<organism evidence="1 2">
    <name type="scientific">Lacrimispora amygdalina</name>
    <dbReference type="NCBI Taxonomy" id="253257"/>
    <lineage>
        <taxon>Bacteria</taxon>
        <taxon>Bacillati</taxon>
        <taxon>Bacillota</taxon>
        <taxon>Clostridia</taxon>
        <taxon>Lachnospirales</taxon>
        <taxon>Lachnospiraceae</taxon>
        <taxon>Lacrimispora</taxon>
    </lineage>
</organism>